<dbReference type="EMBL" id="HBUE01154402">
    <property type="protein sequence ID" value="CAG6506968.1"/>
    <property type="molecule type" value="Transcribed_RNA"/>
</dbReference>
<proteinExistence type="predicted"/>
<reference evidence="1" key="1">
    <citation type="submission" date="2021-05" db="EMBL/GenBank/DDBJ databases">
        <authorList>
            <person name="Alioto T."/>
            <person name="Alioto T."/>
            <person name="Gomez Garrido J."/>
        </authorList>
    </citation>
    <scope>NUCLEOTIDE SEQUENCE</scope>
</reference>
<evidence type="ECO:0000313" key="1">
    <source>
        <dbReference type="EMBL" id="CAG6454345.1"/>
    </source>
</evidence>
<accession>A0A8D8AEQ4</accession>
<sequence>MMEATLDRRVGLRSVEGATGSLMDRGVILRIKSVARVLRRMTTCTAATSARCRSEGSRTWRLTSTCTKGISLTNVGSRVVNGSTGRTSAFDTRNFAGSSLAWRGNLRNVQIQRRTMNRWRSTSVSGVREGLTASRA</sequence>
<protein>
    <submittedName>
        <fullName evidence="1">(northern house mosquito) hypothetical protein</fullName>
    </submittedName>
</protein>
<dbReference type="EMBL" id="HBUE01025788">
    <property type="protein sequence ID" value="CAG6454345.1"/>
    <property type="molecule type" value="Transcribed_RNA"/>
</dbReference>
<name>A0A8D8AEQ4_CULPI</name>
<dbReference type="AlphaFoldDB" id="A0A8D8AEQ4"/>
<organism evidence="1">
    <name type="scientific">Culex pipiens</name>
    <name type="common">House mosquito</name>
    <dbReference type="NCBI Taxonomy" id="7175"/>
    <lineage>
        <taxon>Eukaryota</taxon>
        <taxon>Metazoa</taxon>
        <taxon>Ecdysozoa</taxon>
        <taxon>Arthropoda</taxon>
        <taxon>Hexapoda</taxon>
        <taxon>Insecta</taxon>
        <taxon>Pterygota</taxon>
        <taxon>Neoptera</taxon>
        <taxon>Endopterygota</taxon>
        <taxon>Diptera</taxon>
        <taxon>Nematocera</taxon>
        <taxon>Culicoidea</taxon>
        <taxon>Culicidae</taxon>
        <taxon>Culicinae</taxon>
        <taxon>Culicini</taxon>
        <taxon>Culex</taxon>
        <taxon>Culex</taxon>
    </lineage>
</organism>
<dbReference type="EMBL" id="HBUE01259448">
    <property type="protein sequence ID" value="CAG6558297.1"/>
    <property type="molecule type" value="Transcribed_RNA"/>
</dbReference>